<dbReference type="Proteomes" id="UP000518605">
    <property type="component" value="Unassembled WGS sequence"/>
</dbReference>
<keyword evidence="3 6" id="KW-0812">Transmembrane</keyword>
<evidence type="ECO:0000259" key="7">
    <source>
        <dbReference type="PROSITE" id="PS50928"/>
    </source>
</evidence>
<dbReference type="SUPFAM" id="SSF161098">
    <property type="entry name" value="MetI-like"/>
    <property type="match status" value="1"/>
</dbReference>
<comment type="caution">
    <text evidence="8">The sequence shown here is derived from an EMBL/GenBank/DDBJ whole genome shotgun (WGS) entry which is preliminary data.</text>
</comment>
<dbReference type="GO" id="GO:0055085">
    <property type="term" value="P:transmembrane transport"/>
    <property type="evidence" value="ECO:0007669"/>
    <property type="project" value="InterPro"/>
</dbReference>
<dbReference type="InterPro" id="IPR035906">
    <property type="entry name" value="MetI-like_sf"/>
</dbReference>
<reference evidence="8 9" key="1">
    <citation type="submission" date="2020-08" db="EMBL/GenBank/DDBJ databases">
        <title>Genomic Encyclopedia of Type Strains, Phase III (KMG-III): the genomes of soil and plant-associated and newly described type strains.</title>
        <authorList>
            <person name="Whitman W."/>
        </authorList>
    </citation>
    <scope>NUCLEOTIDE SEQUENCE [LARGE SCALE GENOMIC DNA]</scope>
    <source>
        <strain evidence="8 9">CECT 8234</strain>
    </source>
</reference>
<proteinExistence type="inferred from homology"/>
<dbReference type="GO" id="GO:0005886">
    <property type="term" value="C:plasma membrane"/>
    <property type="evidence" value="ECO:0007669"/>
    <property type="project" value="UniProtKB-SubCell"/>
</dbReference>
<evidence type="ECO:0000256" key="2">
    <source>
        <dbReference type="ARBA" id="ARBA00022448"/>
    </source>
</evidence>
<feature type="transmembrane region" description="Helical" evidence="6">
    <location>
        <begin position="159"/>
        <end position="184"/>
    </location>
</feature>
<feature type="transmembrane region" description="Helical" evidence="6">
    <location>
        <begin position="12"/>
        <end position="39"/>
    </location>
</feature>
<feature type="transmembrane region" description="Helical" evidence="6">
    <location>
        <begin position="266"/>
        <end position="287"/>
    </location>
</feature>
<evidence type="ECO:0000256" key="6">
    <source>
        <dbReference type="RuleBase" id="RU363032"/>
    </source>
</evidence>
<name>A0A7W5C4K5_9BACL</name>
<evidence type="ECO:0000256" key="4">
    <source>
        <dbReference type="ARBA" id="ARBA00022989"/>
    </source>
</evidence>
<keyword evidence="2 6" id="KW-0813">Transport</keyword>
<dbReference type="Pfam" id="PF00528">
    <property type="entry name" value="BPD_transp_1"/>
    <property type="match status" value="1"/>
</dbReference>
<keyword evidence="4 6" id="KW-1133">Transmembrane helix</keyword>
<accession>A0A7W5C4K5</accession>
<feature type="transmembrane region" description="Helical" evidence="6">
    <location>
        <begin position="205"/>
        <end position="230"/>
    </location>
</feature>
<evidence type="ECO:0000256" key="1">
    <source>
        <dbReference type="ARBA" id="ARBA00004141"/>
    </source>
</evidence>
<dbReference type="InterPro" id="IPR000515">
    <property type="entry name" value="MetI-like"/>
</dbReference>
<evidence type="ECO:0000313" key="8">
    <source>
        <dbReference type="EMBL" id="MBB3150928.1"/>
    </source>
</evidence>
<comment type="subcellular location">
    <subcellularLocation>
        <location evidence="6">Cell membrane</location>
        <topology evidence="6">Multi-pass membrane protein</topology>
    </subcellularLocation>
    <subcellularLocation>
        <location evidence="1">Membrane</location>
        <topology evidence="1">Multi-pass membrane protein</topology>
    </subcellularLocation>
</comment>
<feature type="transmembrane region" description="Helical" evidence="6">
    <location>
        <begin position="75"/>
        <end position="96"/>
    </location>
</feature>
<gene>
    <name evidence="8" type="ORF">FHS16_000962</name>
</gene>
<evidence type="ECO:0000256" key="3">
    <source>
        <dbReference type="ARBA" id="ARBA00022692"/>
    </source>
</evidence>
<keyword evidence="9" id="KW-1185">Reference proteome</keyword>
<feature type="transmembrane region" description="Helical" evidence="6">
    <location>
        <begin position="117"/>
        <end position="137"/>
    </location>
</feature>
<dbReference type="PANTHER" id="PTHR43496:SF1">
    <property type="entry name" value="POLYGALACTURONAN_RHAMNOGALACTURONAN TRANSPORT SYSTEM PERMEASE PROTEIN YTEP"/>
    <property type="match status" value="1"/>
</dbReference>
<dbReference type="CDD" id="cd06261">
    <property type="entry name" value="TM_PBP2"/>
    <property type="match status" value="1"/>
</dbReference>
<feature type="domain" description="ABC transmembrane type-1" evidence="7">
    <location>
        <begin position="71"/>
        <end position="287"/>
    </location>
</feature>
<organism evidence="8 9">
    <name type="scientific">Paenibacillus endophyticus</name>
    <dbReference type="NCBI Taxonomy" id="1294268"/>
    <lineage>
        <taxon>Bacteria</taxon>
        <taxon>Bacillati</taxon>
        <taxon>Bacillota</taxon>
        <taxon>Bacilli</taxon>
        <taxon>Bacillales</taxon>
        <taxon>Paenibacillaceae</taxon>
        <taxon>Paenibacillus</taxon>
    </lineage>
</organism>
<dbReference type="Gene3D" id="1.10.3720.10">
    <property type="entry name" value="MetI-like"/>
    <property type="match status" value="1"/>
</dbReference>
<keyword evidence="5 6" id="KW-0472">Membrane</keyword>
<dbReference type="PROSITE" id="PS50928">
    <property type="entry name" value="ABC_TM1"/>
    <property type="match status" value="1"/>
</dbReference>
<dbReference type="RefSeq" id="WP_183559349.1">
    <property type="nucleotide sequence ID" value="NZ_CBCSLB010000009.1"/>
</dbReference>
<dbReference type="EMBL" id="JACHXW010000002">
    <property type="protein sequence ID" value="MBB3150928.1"/>
    <property type="molecule type" value="Genomic_DNA"/>
</dbReference>
<dbReference type="PANTHER" id="PTHR43496">
    <property type="entry name" value="PROTEIN LPLB"/>
    <property type="match status" value="1"/>
</dbReference>
<protein>
    <submittedName>
        <fullName evidence="8">Putative aldouronate transport system permease protein</fullName>
    </submittedName>
</protein>
<comment type="similarity">
    <text evidence="6">Belongs to the binding-protein-dependent transport system permease family.</text>
</comment>
<sequence length="300" mass="34222">MNYLRRFSRERQIWLLSLPIILWVLLFAYFPMYGLIIAFQNYIPGQTLFGNWVGFDNFIRFFQEPDFWMIMRNTIVISLLNLCIGFPAPIILALLLNEVKNRAFKKTIQSLSYIPYFISWVVVASILFTLLGSDGIINDLLQRLGFIQEPILFLGEGKYFWAIITSGNLWKEIGFSSIIYLSAIAGIDREQYEAGRVDGLGRFGLIWHITLPGIRATIVLLFILALGGILNAGFEQQLLLGSPTTRDYHEVIDTYVYRFGVQLGNYSYGTAVGLMKSLIGLTLVVLANRLSKRLMQTSIF</sequence>
<dbReference type="AlphaFoldDB" id="A0A7W5C4K5"/>
<evidence type="ECO:0000256" key="5">
    <source>
        <dbReference type="ARBA" id="ARBA00023136"/>
    </source>
</evidence>
<evidence type="ECO:0000313" key="9">
    <source>
        <dbReference type="Proteomes" id="UP000518605"/>
    </source>
</evidence>